<dbReference type="EC" id="5.4.2.6" evidence="2"/>
<dbReference type="Gene3D" id="1.10.150.240">
    <property type="entry name" value="Putative phosphatase, domain 2"/>
    <property type="match status" value="1"/>
</dbReference>
<proteinExistence type="inferred from homology"/>
<comment type="similarity">
    <text evidence="1">Belongs to the HAD-like hydrolase superfamily. CbbY/CbbZ/Gph/YieH family.</text>
</comment>
<dbReference type="SFLD" id="SFLDS00003">
    <property type="entry name" value="Haloacid_Dehalogenase"/>
    <property type="match status" value="1"/>
</dbReference>
<dbReference type="InterPro" id="IPR006439">
    <property type="entry name" value="HAD-SF_hydro_IA"/>
</dbReference>
<reference evidence="2 3" key="1">
    <citation type="submission" date="2024-05" db="EMBL/GenBank/DDBJ databases">
        <authorList>
            <person name="Venkateswaran K."/>
        </authorList>
    </citation>
    <scope>NUCLEOTIDE SEQUENCE [LARGE SCALE GENOMIC DNA]</scope>
    <source>
        <strain evidence="2 3">179-C4-2-HS</strain>
    </source>
</reference>
<dbReference type="InterPro" id="IPR051806">
    <property type="entry name" value="HAD-like_SPP"/>
</dbReference>
<dbReference type="PRINTS" id="PR00413">
    <property type="entry name" value="HADHALOGNASE"/>
</dbReference>
<dbReference type="SFLD" id="SFLDG01129">
    <property type="entry name" value="C1.5:_HAD__Beta-PGM__Phosphata"/>
    <property type="match status" value="1"/>
</dbReference>
<dbReference type="NCBIfam" id="TIGR01990">
    <property type="entry name" value="bPGM"/>
    <property type="match status" value="1"/>
</dbReference>
<evidence type="ECO:0000313" key="3">
    <source>
        <dbReference type="Proteomes" id="UP001241748"/>
    </source>
</evidence>
<sequence>MKISAVIFDLDGVIVSTDEFHYQAWKQISDQEKMYFNREINERLRGVSRMESLEIILSHSDKNYSEKDKQLLAQRKNEVYCALLNKLSPNDILPGVINLLLSLKARDIKIAIGSSSKNTPFILEQIGLAFSFNAIADGNSITNSKPDPEVFLLAAEKLGVAPEECVVIEDAQAGIDAAIAAGMKAVGVGTAASCVNAQLTLKDLSNLNIDQLIEVNEIRS</sequence>
<evidence type="ECO:0000313" key="2">
    <source>
        <dbReference type="EMBL" id="MFB3168162.1"/>
    </source>
</evidence>
<name>A0ABV4YTK4_9BACI</name>
<dbReference type="CDD" id="cd02598">
    <property type="entry name" value="HAD_BPGM"/>
    <property type="match status" value="1"/>
</dbReference>
<comment type="caution">
    <text evidence="2">The sequence shown here is derived from an EMBL/GenBank/DDBJ whole genome shotgun (WGS) entry which is preliminary data.</text>
</comment>
<dbReference type="Proteomes" id="UP001241748">
    <property type="component" value="Unassembled WGS sequence"/>
</dbReference>
<dbReference type="InterPro" id="IPR036412">
    <property type="entry name" value="HAD-like_sf"/>
</dbReference>
<protein>
    <submittedName>
        <fullName evidence="2">Beta-phosphoglucomutase</fullName>
        <ecNumber evidence="2">5.4.2.6</ecNumber>
    </submittedName>
</protein>
<dbReference type="Pfam" id="PF00702">
    <property type="entry name" value="Hydrolase"/>
    <property type="match status" value="1"/>
</dbReference>
<dbReference type="NCBIfam" id="TIGR01509">
    <property type="entry name" value="HAD-SF-IA-v3"/>
    <property type="match status" value="1"/>
</dbReference>
<dbReference type="EMBL" id="JAROBZ020000001">
    <property type="protein sequence ID" value="MFB3168162.1"/>
    <property type="molecule type" value="Genomic_DNA"/>
</dbReference>
<gene>
    <name evidence="2" type="primary">pgmB</name>
    <name evidence="2" type="ORF">P5G62_013675</name>
</gene>
<dbReference type="PANTHER" id="PTHR43481">
    <property type="entry name" value="FRUCTOSE-1-PHOSPHATE PHOSPHATASE"/>
    <property type="match status" value="1"/>
</dbReference>
<keyword evidence="3" id="KW-1185">Reference proteome</keyword>
<evidence type="ECO:0000256" key="1">
    <source>
        <dbReference type="ARBA" id="ARBA00006171"/>
    </source>
</evidence>
<dbReference type="InterPro" id="IPR023198">
    <property type="entry name" value="PGP-like_dom2"/>
</dbReference>
<dbReference type="InterPro" id="IPR010976">
    <property type="entry name" value="B-phosphoglucomutase_hydrolase"/>
</dbReference>
<dbReference type="Gene3D" id="3.40.50.1000">
    <property type="entry name" value="HAD superfamily/HAD-like"/>
    <property type="match status" value="1"/>
</dbReference>
<dbReference type="GO" id="GO:0008801">
    <property type="term" value="F:beta-phosphoglucomutase activity"/>
    <property type="evidence" value="ECO:0007669"/>
    <property type="project" value="UniProtKB-EC"/>
</dbReference>
<dbReference type="SFLD" id="SFLDG01135">
    <property type="entry name" value="C1.5.6:_HAD__Beta-PGM__Phospha"/>
    <property type="match status" value="1"/>
</dbReference>
<dbReference type="SUPFAM" id="SSF56784">
    <property type="entry name" value="HAD-like"/>
    <property type="match status" value="1"/>
</dbReference>
<dbReference type="PANTHER" id="PTHR43481:SF4">
    <property type="entry name" value="GLYCEROL-1-PHOSPHATE PHOSPHOHYDROLASE 1-RELATED"/>
    <property type="match status" value="1"/>
</dbReference>
<accession>A0ABV4YTK4</accession>
<organism evidence="2 3">
    <name type="scientific">Neobacillus driksii</name>
    <dbReference type="NCBI Taxonomy" id="3035913"/>
    <lineage>
        <taxon>Bacteria</taxon>
        <taxon>Bacillati</taxon>
        <taxon>Bacillota</taxon>
        <taxon>Bacilli</taxon>
        <taxon>Bacillales</taxon>
        <taxon>Bacillaceae</taxon>
        <taxon>Neobacillus</taxon>
    </lineage>
</organism>
<dbReference type="NCBIfam" id="TIGR02009">
    <property type="entry name" value="PGMB-YQAB-SF"/>
    <property type="match status" value="1"/>
</dbReference>
<dbReference type="RefSeq" id="WP_306073250.1">
    <property type="nucleotide sequence ID" value="NZ_JAROBZ020000001.1"/>
</dbReference>
<dbReference type="InterPro" id="IPR010972">
    <property type="entry name" value="Beta-PGM"/>
</dbReference>
<keyword evidence="2" id="KW-0413">Isomerase</keyword>
<dbReference type="InterPro" id="IPR023214">
    <property type="entry name" value="HAD_sf"/>
</dbReference>